<gene>
    <name evidence="2" type="ORF">NOR_01567</name>
</gene>
<sequence>MPRALASFHAFELAVPSQFPTYDNVLSEGLGVLEEWQTVIEGTPASFVQGDMNLADTIEIPPVDPALYHAHLTQLSTDTTSHIGADVQNVPSYQVGERPGSGSNMIQHSVVQEHWEVPEYIVFDDGWSKGSPRRKTASDLATEGRKQAAVEEPSLEHQRGSLSDPYIYSLLHFRSQLLPDI</sequence>
<dbReference type="Proteomes" id="UP000243498">
    <property type="component" value="Unassembled WGS sequence"/>
</dbReference>
<feature type="compositionally biased region" description="Basic and acidic residues" evidence="1">
    <location>
        <begin position="142"/>
        <end position="157"/>
    </location>
</feature>
<feature type="region of interest" description="Disordered" evidence="1">
    <location>
        <begin position="131"/>
        <end position="157"/>
    </location>
</feature>
<dbReference type="AlphaFoldDB" id="A0A162KDS6"/>
<comment type="caution">
    <text evidence="2">The sequence shown here is derived from an EMBL/GenBank/DDBJ whole genome shotgun (WGS) entry which is preliminary data.</text>
</comment>
<organism evidence="2 3">
    <name type="scientific">Metarhizium rileyi (strain RCEF 4871)</name>
    <name type="common">Nomuraea rileyi</name>
    <dbReference type="NCBI Taxonomy" id="1649241"/>
    <lineage>
        <taxon>Eukaryota</taxon>
        <taxon>Fungi</taxon>
        <taxon>Dikarya</taxon>
        <taxon>Ascomycota</taxon>
        <taxon>Pezizomycotina</taxon>
        <taxon>Sordariomycetes</taxon>
        <taxon>Hypocreomycetidae</taxon>
        <taxon>Hypocreales</taxon>
        <taxon>Clavicipitaceae</taxon>
        <taxon>Metarhizium</taxon>
    </lineage>
</organism>
<protein>
    <submittedName>
        <fullName evidence="2">Uncharacterized protein</fullName>
    </submittedName>
</protein>
<evidence type="ECO:0000313" key="2">
    <source>
        <dbReference type="EMBL" id="OAA49644.1"/>
    </source>
</evidence>
<keyword evidence="3" id="KW-1185">Reference proteome</keyword>
<proteinExistence type="predicted"/>
<evidence type="ECO:0000256" key="1">
    <source>
        <dbReference type="SAM" id="MobiDB-lite"/>
    </source>
</evidence>
<accession>A0A162KDS6</accession>
<name>A0A162KDS6_METRR</name>
<reference evidence="2 3" key="1">
    <citation type="journal article" date="2016" name="Genome Biol. Evol.">
        <title>Divergent and convergent evolution of fungal pathogenicity.</title>
        <authorList>
            <person name="Shang Y."/>
            <person name="Xiao G."/>
            <person name="Zheng P."/>
            <person name="Cen K."/>
            <person name="Zhan S."/>
            <person name="Wang C."/>
        </authorList>
    </citation>
    <scope>NUCLEOTIDE SEQUENCE [LARGE SCALE GENOMIC DNA]</scope>
    <source>
        <strain evidence="2 3">RCEF 4871</strain>
    </source>
</reference>
<evidence type="ECO:0000313" key="3">
    <source>
        <dbReference type="Proteomes" id="UP000243498"/>
    </source>
</evidence>
<dbReference type="EMBL" id="AZHC01000003">
    <property type="protein sequence ID" value="OAA49644.1"/>
    <property type="molecule type" value="Genomic_DNA"/>
</dbReference>